<name>A0A5C3FBP6_9BASI</name>
<gene>
    <name evidence="1" type="ORF">PSFLO_07250</name>
</gene>
<proteinExistence type="predicted"/>
<organism evidence="1 2">
    <name type="scientific">Pseudozyma flocculosa</name>
    <dbReference type="NCBI Taxonomy" id="84751"/>
    <lineage>
        <taxon>Eukaryota</taxon>
        <taxon>Fungi</taxon>
        <taxon>Dikarya</taxon>
        <taxon>Basidiomycota</taxon>
        <taxon>Ustilaginomycotina</taxon>
        <taxon>Ustilaginomycetes</taxon>
        <taxon>Ustilaginales</taxon>
        <taxon>Ustilaginaceae</taxon>
        <taxon>Pseudozyma</taxon>
    </lineage>
</organism>
<protein>
    <submittedName>
        <fullName evidence="1">Uncharacterized protein</fullName>
    </submittedName>
</protein>
<evidence type="ECO:0000313" key="2">
    <source>
        <dbReference type="Proteomes" id="UP000323386"/>
    </source>
</evidence>
<dbReference type="Proteomes" id="UP000323386">
    <property type="component" value="Unassembled WGS sequence"/>
</dbReference>
<dbReference type="PANTHER" id="PTHR34863">
    <property type="entry name" value="EXPRESSED PROTEIN"/>
    <property type="match status" value="1"/>
</dbReference>
<dbReference type="AlphaFoldDB" id="A0A5C3FBP6"/>
<accession>A0A5C3FBP6</accession>
<dbReference type="PANTHER" id="PTHR34863:SF1">
    <property type="entry name" value="OTU DOMAIN-CONTAINING PROTEIN"/>
    <property type="match status" value="1"/>
</dbReference>
<reference evidence="1 2" key="1">
    <citation type="submission" date="2018-03" db="EMBL/GenBank/DDBJ databases">
        <authorList>
            <person name="Guldener U."/>
        </authorList>
    </citation>
    <scope>NUCLEOTIDE SEQUENCE [LARGE SCALE GENOMIC DNA]</scope>
    <source>
        <strain evidence="1 2">DAOM196992</strain>
    </source>
</reference>
<evidence type="ECO:0000313" key="1">
    <source>
        <dbReference type="EMBL" id="SPO41768.1"/>
    </source>
</evidence>
<dbReference type="EMBL" id="OOIP01000031">
    <property type="protein sequence ID" value="SPO41768.1"/>
    <property type="molecule type" value="Genomic_DNA"/>
</dbReference>
<keyword evidence="2" id="KW-1185">Reference proteome</keyword>
<sequence length="369" mass="41633">MVLLELVFCGLSISTEQLGHIRHPMSDVRLTDTSLVLSRDLEEYDKWLFVGDVDSAELRVPPEFKESLFEALPEFMDSDEPLTYSQRDTGLVESHDERLNWSPAIVLCQLVDALREIGCDRVRFTTSDLFPHHFIDRPHVSAFDTACVDRDTSVWTLQARILTRGISLLRAEPSSLARTTPSLGSLGRGGFGWLQIPLPGREDGIRELRVSHRLVTALTKTGYYIDPRRFPFDIDDKGIFNEAIGKANSWMAMAGEIPPSKLYGAELQLSVQAQTVQQARSAVRASGLLNWQGLLEGRLTGCPLDIRTLDRSKYLQYVDHTIASARNDVEALNRNFDPEQADRLVERLWHDLGYDDPHSHPPDSSEYAD</sequence>